<reference evidence="2 3" key="1">
    <citation type="submission" date="2020-08" db="EMBL/GenBank/DDBJ databases">
        <authorList>
            <person name="Newling K."/>
            <person name="Davey J."/>
            <person name="Forrester S."/>
        </authorList>
    </citation>
    <scope>NUCLEOTIDE SEQUENCE [LARGE SCALE GENOMIC DNA]</scope>
    <source>
        <strain evidence="3">Crithidia deanei Carvalho (ATCC PRA-265)</strain>
    </source>
</reference>
<evidence type="ECO:0000313" key="2">
    <source>
        <dbReference type="EMBL" id="CAD2221049.1"/>
    </source>
</evidence>
<dbReference type="VEuPathDB" id="TriTrypDB:ADEAN_000857600"/>
<feature type="compositionally biased region" description="Polar residues" evidence="1">
    <location>
        <begin position="242"/>
        <end position="253"/>
    </location>
</feature>
<dbReference type="Pfam" id="PF13516">
    <property type="entry name" value="LRR_6"/>
    <property type="match status" value="1"/>
</dbReference>
<accession>A0A7G2CNW1</accession>
<feature type="region of interest" description="Disordered" evidence="1">
    <location>
        <begin position="242"/>
        <end position="289"/>
    </location>
</feature>
<dbReference type="InterPro" id="IPR032675">
    <property type="entry name" value="LRR_dom_sf"/>
</dbReference>
<proteinExistence type="predicted"/>
<evidence type="ECO:0000313" key="3">
    <source>
        <dbReference type="Proteomes" id="UP000515908"/>
    </source>
</evidence>
<feature type="region of interest" description="Disordered" evidence="1">
    <location>
        <begin position="313"/>
        <end position="386"/>
    </location>
</feature>
<feature type="compositionally biased region" description="Acidic residues" evidence="1">
    <location>
        <begin position="360"/>
        <end position="386"/>
    </location>
</feature>
<name>A0A7G2CNW1_9TRYP</name>
<evidence type="ECO:0000256" key="1">
    <source>
        <dbReference type="SAM" id="MobiDB-lite"/>
    </source>
</evidence>
<sequence>MTSDTVLALYAQECKTLGINVNSALARLLSVYSTSTQKRRSESTSVSGDFSLENALRVVYLRDNLIGSNGLRALFPVLVHFSYCLHTVDLSYNQLDNDAIIDLAYLFHKGFPSLKKVDVSGNPFTFRAAKCLADMCEGIKPFLVHPENVERIAQYPRPATKQKQKELASSSMSNTDVLPKLLRDRMTGVGLDNNIATVLLANTLMTSVQEDCVLLRIANATARRNERKRRYQIDRILRSSSVEGSKTNRSRQANRPPAEFTSPLNILEDSAPSQQSASTTLYGEETPLSSGCLTASETLGTLREVSHTLPNVSETVYKTAPERPETVARPPPSMFFREEESEEEEEEEEESKHSSTVEGGSEEEEEEEPQYGDDFDSEASGEASDV</sequence>
<keyword evidence="3" id="KW-1185">Reference proteome</keyword>
<organism evidence="2 3">
    <name type="scientific">Angomonas deanei</name>
    <dbReference type="NCBI Taxonomy" id="59799"/>
    <lineage>
        <taxon>Eukaryota</taxon>
        <taxon>Discoba</taxon>
        <taxon>Euglenozoa</taxon>
        <taxon>Kinetoplastea</taxon>
        <taxon>Metakinetoplastina</taxon>
        <taxon>Trypanosomatida</taxon>
        <taxon>Trypanosomatidae</taxon>
        <taxon>Strigomonadinae</taxon>
        <taxon>Angomonas</taxon>
    </lineage>
</organism>
<protein>
    <submittedName>
        <fullName evidence="2">Leucine Rich repeat, putative</fullName>
    </submittedName>
</protein>
<dbReference type="Proteomes" id="UP000515908">
    <property type="component" value="Chromosome 19"/>
</dbReference>
<gene>
    <name evidence="2" type="ORF">ADEAN_000857600</name>
</gene>
<dbReference type="SUPFAM" id="SSF52047">
    <property type="entry name" value="RNI-like"/>
    <property type="match status" value="1"/>
</dbReference>
<feature type="compositionally biased region" description="Polar residues" evidence="1">
    <location>
        <begin position="271"/>
        <end position="289"/>
    </location>
</feature>
<dbReference type="AlphaFoldDB" id="A0A7G2CNW1"/>
<feature type="compositionally biased region" description="Acidic residues" evidence="1">
    <location>
        <begin position="339"/>
        <end position="349"/>
    </location>
</feature>
<dbReference type="EMBL" id="LR877163">
    <property type="protein sequence ID" value="CAD2221049.1"/>
    <property type="molecule type" value="Genomic_DNA"/>
</dbReference>
<dbReference type="Gene3D" id="3.80.10.10">
    <property type="entry name" value="Ribonuclease Inhibitor"/>
    <property type="match status" value="1"/>
</dbReference>
<dbReference type="InterPro" id="IPR001611">
    <property type="entry name" value="Leu-rich_rpt"/>
</dbReference>